<feature type="transmembrane region" description="Helical" evidence="1">
    <location>
        <begin position="12"/>
        <end position="30"/>
    </location>
</feature>
<dbReference type="InterPro" id="IPR029058">
    <property type="entry name" value="AB_hydrolase_fold"/>
</dbReference>
<protein>
    <recommendedName>
        <fullName evidence="2">AB hydrolase-1 domain-containing protein</fullName>
    </recommendedName>
</protein>
<proteinExistence type="predicted"/>
<dbReference type="PANTHER" id="PTHR12277:SF81">
    <property type="entry name" value="PROTEIN ABHD13"/>
    <property type="match status" value="1"/>
</dbReference>
<evidence type="ECO:0000313" key="4">
    <source>
        <dbReference type="Proteomes" id="UP001274830"/>
    </source>
</evidence>
<name>A0AAE1C299_9PEZI</name>
<dbReference type="PANTHER" id="PTHR12277">
    <property type="entry name" value="ALPHA/BETA HYDROLASE DOMAIN-CONTAINING PROTEIN"/>
    <property type="match status" value="1"/>
</dbReference>
<feature type="domain" description="AB hydrolase-1" evidence="2">
    <location>
        <begin position="129"/>
        <end position="304"/>
    </location>
</feature>
<keyword evidence="1" id="KW-0472">Membrane</keyword>
<dbReference type="Gene3D" id="3.40.50.1820">
    <property type="entry name" value="alpha/beta hydrolase"/>
    <property type="match status" value="1"/>
</dbReference>
<dbReference type="Pfam" id="PF12697">
    <property type="entry name" value="Abhydrolase_6"/>
    <property type="match status" value="1"/>
</dbReference>
<evidence type="ECO:0000259" key="2">
    <source>
        <dbReference type="Pfam" id="PF12697"/>
    </source>
</evidence>
<evidence type="ECO:0000313" key="3">
    <source>
        <dbReference type="EMBL" id="KAK3675380.1"/>
    </source>
</evidence>
<dbReference type="AlphaFoldDB" id="A0AAE1C299"/>
<evidence type="ECO:0000256" key="1">
    <source>
        <dbReference type="SAM" id="Phobius"/>
    </source>
</evidence>
<keyword evidence="1" id="KW-1133">Transmembrane helix</keyword>
<organism evidence="3 4">
    <name type="scientific">Recurvomyces mirabilis</name>
    <dbReference type="NCBI Taxonomy" id="574656"/>
    <lineage>
        <taxon>Eukaryota</taxon>
        <taxon>Fungi</taxon>
        <taxon>Dikarya</taxon>
        <taxon>Ascomycota</taxon>
        <taxon>Pezizomycotina</taxon>
        <taxon>Dothideomycetes</taxon>
        <taxon>Dothideomycetidae</taxon>
        <taxon>Mycosphaerellales</taxon>
        <taxon>Teratosphaeriaceae</taxon>
        <taxon>Recurvomyces</taxon>
    </lineage>
</organism>
<dbReference type="Proteomes" id="UP001274830">
    <property type="component" value="Unassembled WGS sequence"/>
</dbReference>
<sequence>MPIVAGVSQRLALGVSAAVGIYAIVLGALLTPQIQRFALYANKINTLWLGDDLNEPEAFGFAHHQVTPFNLRTPDGETLYAWHVLPIDTYTRHEKALKAEDRPHAPVDDFTTTSAFRLLTEDPAAKVVVTFHGNAGHLAQALRMQTYRQLSLQPNTHVLTIDYRGFGYSTGSPTEAGLVTDGTTLVNYVLNVIGIPAERVLILGQSLGTAVSSAVALNFADPSSELTPASSRELQRVKPTTFAGVILVAPFSSLPSLMLTYRIGGLLPILLPLRPFPYLAGLLTSTMVDKWLSAERLEAYYNTLHNSPLLKSQEGRQMGALQLVHSIRDMDIPYHQTEMICRRIFGEGAEPGVYEDKDEAGPVKCIDGSQGPAVLDVKAKGRPRTSFEIVQYGGHNQIITYSQVAAAINRVFEDRFD</sequence>
<accession>A0AAE1C299</accession>
<keyword evidence="1" id="KW-0812">Transmembrane</keyword>
<comment type="caution">
    <text evidence="3">The sequence shown here is derived from an EMBL/GenBank/DDBJ whole genome shotgun (WGS) entry which is preliminary data.</text>
</comment>
<dbReference type="EMBL" id="JAUTXT010000015">
    <property type="protein sequence ID" value="KAK3675380.1"/>
    <property type="molecule type" value="Genomic_DNA"/>
</dbReference>
<gene>
    <name evidence="3" type="ORF">LTR78_004890</name>
</gene>
<dbReference type="SUPFAM" id="SSF53474">
    <property type="entry name" value="alpha/beta-Hydrolases"/>
    <property type="match status" value="1"/>
</dbReference>
<reference evidence="3" key="1">
    <citation type="submission" date="2023-07" db="EMBL/GenBank/DDBJ databases">
        <title>Black Yeasts Isolated from many extreme environments.</title>
        <authorList>
            <person name="Coleine C."/>
            <person name="Stajich J.E."/>
            <person name="Selbmann L."/>
        </authorList>
    </citation>
    <scope>NUCLEOTIDE SEQUENCE</scope>
    <source>
        <strain evidence="3">CCFEE 5485</strain>
    </source>
</reference>
<dbReference type="InterPro" id="IPR000073">
    <property type="entry name" value="AB_hydrolase_1"/>
</dbReference>
<keyword evidence="4" id="KW-1185">Reference proteome</keyword>